<accession>A0A8C6YS93</accession>
<keyword evidence="7" id="KW-1185">Reference proteome</keyword>
<dbReference type="Ensembl" id="ENSNPET00000003069.1">
    <property type="protein sequence ID" value="ENSNPEP00000003012.1"/>
    <property type="gene ID" value="ENSNPEG00000002317.1"/>
</dbReference>
<evidence type="ECO:0000313" key="6">
    <source>
        <dbReference type="Ensembl" id="ENSNPEP00000003012.1"/>
    </source>
</evidence>
<evidence type="ECO:0000256" key="1">
    <source>
        <dbReference type="ARBA" id="ARBA00004127"/>
    </source>
</evidence>
<protein>
    <submittedName>
        <fullName evidence="6">Uncharacterized protein</fullName>
    </submittedName>
</protein>
<keyword evidence="2 5" id="KW-0812">Transmembrane</keyword>
<evidence type="ECO:0000256" key="2">
    <source>
        <dbReference type="ARBA" id="ARBA00022692"/>
    </source>
</evidence>
<dbReference type="Proteomes" id="UP000694420">
    <property type="component" value="Unplaced"/>
</dbReference>
<feature type="transmembrane region" description="Helical" evidence="5">
    <location>
        <begin position="20"/>
        <end position="41"/>
    </location>
</feature>
<dbReference type="GO" id="GO:0012505">
    <property type="term" value="C:endomembrane system"/>
    <property type="evidence" value="ECO:0007669"/>
    <property type="project" value="UniProtKB-SubCell"/>
</dbReference>
<evidence type="ECO:0000256" key="4">
    <source>
        <dbReference type="ARBA" id="ARBA00023136"/>
    </source>
</evidence>
<reference evidence="6" key="1">
    <citation type="submission" date="2025-08" db="UniProtKB">
        <authorList>
            <consortium name="Ensembl"/>
        </authorList>
    </citation>
    <scope>IDENTIFICATION</scope>
</reference>
<dbReference type="GO" id="GO:0007165">
    <property type="term" value="P:signal transduction"/>
    <property type="evidence" value="ECO:0007669"/>
    <property type="project" value="TreeGrafter"/>
</dbReference>
<evidence type="ECO:0000256" key="5">
    <source>
        <dbReference type="SAM" id="Phobius"/>
    </source>
</evidence>
<evidence type="ECO:0000256" key="3">
    <source>
        <dbReference type="ARBA" id="ARBA00022989"/>
    </source>
</evidence>
<organism evidence="6 7">
    <name type="scientific">Nothoprocta perdicaria</name>
    <name type="common">Chilean tinamou</name>
    <name type="synonym">Crypturus perdicarius</name>
    <dbReference type="NCBI Taxonomy" id="30464"/>
    <lineage>
        <taxon>Eukaryota</taxon>
        <taxon>Metazoa</taxon>
        <taxon>Chordata</taxon>
        <taxon>Craniata</taxon>
        <taxon>Vertebrata</taxon>
        <taxon>Euteleostomi</taxon>
        <taxon>Archelosauria</taxon>
        <taxon>Archosauria</taxon>
        <taxon>Dinosauria</taxon>
        <taxon>Saurischia</taxon>
        <taxon>Theropoda</taxon>
        <taxon>Coelurosauria</taxon>
        <taxon>Aves</taxon>
        <taxon>Palaeognathae</taxon>
        <taxon>Tinamiformes</taxon>
        <taxon>Tinamidae</taxon>
        <taxon>Nothoprocta</taxon>
    </lineage>
</organism>
<keyword evidence="3 5" id="KW-1133">Transmembrane helix</keyword>
<dbReference type="PANTHER" id="PTHR12625:SF2">
    <property type="entry name" value="PROTEIN LMBR1L"/>
    <property type="match status" value="1"/>
</dbReference>
<keyword evidence="4 5" id="KW-0472">Membrane</keyword>
<dbReference type="PANTHER" id="PTHR12625">
    <property type="entry name" value="LIPOCALIN-1 INTERACTING MEMBRANE RECEPTOR LIMR"/>
    <property type="match status" value="1"/>
</dbReference>
<dbReference type="GO" id="GO:0005886">
    <property type="term" value="C:plasma membrane"/>
    <property type="evidence" value="ECO:0007669"/>
    <property type="project" value="TreeGrafter"/>
</dbReference>
<sequence>MGPAEHDALAAREQLFHQRVRESLICTLLFISLYLLCHFIITHFKKHTDFAEGRSCWRFAPSRWPCRWALCSCCPSPSSAMRCCSVSPTATTCGGSTAHSSMVGPPCKSSSSCILGGPVLYPALSPHPTQFCLLNAHRLAAT</sequence>
<name>A0A8C6YS93_NOTPE</name>
<proteinExistence type="predicted"/>
<dbReference type="InterPro" id="IPR008075">
    <property type="entry name" value="LIMR"/>
</dbReference>
<dbReference type="AlphaFoldDB" id="A0A8C6YS93"/>
<comment type="subcellular location">
    <subcellularLocation>
        <location evidence="1">Endomembrane system</location>
        <topology evidence="1">Multi-pass membrane protein</topology>
    </subcellularLocation>
</comment>
<reference evidence="6" key="2">
    <citation type="submission" date="2025-09" db="UniProtKB">
        <authorList>
            <consortium name="Ensembl"/>
        </authorList>
    </citation>
    <scope>IDENTIFICATION</scope>
</reference>
<dbReference type="GO" id="GO:0004888">
    <property type="term" value="F:transmembrane signaling receptor activity"/>
    <property type="evidence" value="ECO:0007669"/>
    <property type="project" value="TreeGrafter"/>
</dbReference>
<dbReference type="GO" id="GO:0006898">
    <property type="term" value="P:receptor-mediated endocytosis"/>
    <property type="evidence" value="ECO:0007669"/>
    <property type="project" value="TreeGrafter"/>
</dbReference>
<evidence type="ECO:0000313" key="7">
    <source>
        <dbReference type="Proteomes" id="UP000694420"/>
    </source>
</evidence>